<evidence type="ECO:0000256" key="2">
    <source>
        <dbReference type="SAM" id="SignalP"/>
    </source>
</evidence>
<dbReference type="AlphaFoldDB" id="A0A7C4AJ67"/>
<evidence type="ECO:0000259" key="3">
    <source>
        <dbReference type="Pfam" id="PF01464"/>
    </source>
</evidence>
<evidence type="ECO:0000313" key="4">
    <source>
        <dbReference type="EMBL" id="HGG99333.1"/>
    </source>
</evidence>
<dbReference type="EMBL" id="DTHO01000022">
    <property type="protein sequence ID" value="HGG99333.1"/>
    <property type="molecule type" value="Genomic_DNA"/>
</dbReference>
<dbReference type="PANTHER" id="PTHR37423">
    <property type="entry name" value="SOLUBLE LYTIC MUREIN TRANSGLYCOSYLASE-RELATED"/>
    <property type="match status" value="1"/>
</dbReference>
<dbReference type="Gene3D" id="1.10.530.10">
    <property type="match status" value="1"/>
</dbReference>
<dbReference type="SUPFAM" id="SSF53955">
    <property type="entry name" value="Lysozyme-like"/>
    <property type="match status" value="1"/>
</dbReference>
<dbReference type="CDD" id="cd00254">
    <property type="entry name" value="LT-like"/>
    <property type="match status" value="1"/>
</dbReference>
<evidence type="ECO:0000256" key="1">
    <source>
        <dbReference type="ARBA" id="ARBA00007734"/>
    </source>
</evidence>
<dbReference type="InterPro" id="IPR008258">
    <property type="entry name" value="Transglycosylase_SLT_dom_1"/>
</dbReference>
<organism evidence="4">
    <name type="scientific">Thermodesulfovibrio aggregans</name>
    <dbReference type="NCBI Taxonomy" id="86166"/>
    <lineage>
        <taxon>Bacteria</taxon>
        <taxon>Pseudomonadati</taxon>
        <taxon>Nitrospirota</taxon>
        <taxon>Thermodesulfovibrionia</taxon>
        <taxon>Thermodesulfovibrionales</taxon>
        <taxon>Thermodesulfovibrionaceae</taxon>
        <taxon>Thermodesulfovibrio</taxon>
    </lineage>
</organism>
<gene>
    <name evidence="4" type="ORF">ENV75_02635</name>
</gene>
<proteinExistence type="inferred from homology"/>
<name>A0A7C4AJ67_9BACT</name>
<feature type="chain" id="PRO_5027921680" evidence="2">
    <location>
        <begin position="21"/>
        <end position="224"/>
    </location>
</feature>
<dbReference type="InterPro" id="IPR023346">
    <property type="entry name" value="Lysozyme-like_dom_sf"/>
</dbReference>
<comment type="similarity">
    <text evidence="1">Belongs to the transglycosylase Slt family.</text>
</comment>
<keyword evidence="2" id="KW-0732">Signal</keyword>
<protein>
    <submittedName>
        <fullName evidence="4">Lytic transglycosylase domain-containing protein</fullName>
    </submittedName>
</protein>
<sequence>MFKLLTSFLLFFLFLSPALAEKICVKIIDGEKVYTNICDIEVKKIQTKKSINNKILSSRICREELEKIVEEKSRLYGVDSRLIKEMIAEESEWNVNAVSPKGAMGIMQLMPGTAILMGVKNPFDPVENIDGGIRYMKYLLEKFNGNVSLALAAYNAGPNLVESLGRIPRIAETQNYVRKISLRYSGNGYLNSKKRHPSIKAIILPDGTIIYTNREDMYIWSVAQ</sequence>
<feature type="domain" description="Transglycosylase SLT" evidence="3">
    <location>
        <begin position="69"/>
        <end position="174"/>
    </location>
</feature>
<dbReference type="PANTHER" id="PTHR37423:SF2">
    <property type="entry name" value="MEMBRANE-BOUND LYTIC MUREIN TRANSGLYCOSYLASE C"/>
    <property type="match status" value="1"/>
</dbReference>
<reference evidence="4" key="1">
    <citation type="journal article" date="2020" name="mSystems">
        <title>Genome- and Community-Level Interaction Insights into Carbon Utilization and Element Cycling Functions of Hydrothermarchaeota in Hydrothermal Sediment.</title>
        <authorList>
            <person name="Zhou Z."/>
            <person name="Liu Y."/>
            <person name="Xu W."/>
            <person name="Pan J."/>
            <person name="Luo Z.H."/>
            <person name="Li M."/>
        </authorList>
    </citation>
    <scope>NUCLEOTIDE SEQUENCE [LARGE SCALE GENOMIC DNA]</scope>
    <source>
        <strain evidence="4">SpSt-788</strain>
    </source>
</reference>
<comment type="caution">
    <text evidence="4">The sequence shown here is derived from an EMBL/GenBank/DDBJ whole genome shotgun (WGS) entry which is preliminary data.</text>
</comment>
<dbReference type="Pfam" id="PF01464">
    <property type="entry name" value="SLT"/>
    <property type="match status" value="1"/>
</dbReference>
<accession>A0A7C4AJ67</accession>
<feature type="signal peptide" evidence="2">
    <location>
        <begin position="1"/>
        <end position="20"/>
    </location>
</feature>